<proteinExistence type="predicted"/>
<gene>
    <name evidence="4" type="ORF">C5750_02625</name>
</gene>
<keyword evidence="5" id="KW-1185">Reference proteome</keyword>
<keyword evidence="2" id="KW-0472">Membrane</keyword>
<evidence type="ECO:0000313" key="4">
    <source>
        <dbReference type="EMBL" id="PRD58053.1"/>
    </source>
</evidence>
<accession>A0A2S9JXI3</accession>
<evidence type="ECO:0000256" key="2">
    <source>
        <dbReference type="SAM" id="Phobius"/>
    </source>
</evidence>
<dbReference type="EMBL" id="PVBT01000001">
    <property type="protein sequence ID" value="PRD58053.1"/>
    <property type="molecule type" value="Genomic_DNA"/>
</dbReference>
<dbReference type="Pfam" id="PF12450">
    <property type="entry name" value="vWF_A"/>
    <property type="match status" value="1"/>
</dbReference>
<feature type="domain" description="VWFA" evidence="3">
    <location>
        <begin position="320"/>
        <end position="498"/>
    </location>
</feature>
<dbReference type="Proteomes" id="UP000238563">
    <property type="component" value="Unassembled WGS sequence"/>
</dbReference>
<organism evidence="4 5">
    <name type="scientific">Phyllobacterium myrsinacearum</name>
    <dbReference type="NCBI Taxonomy" id="28101"/>
    <lineage>
        <taxon>Bacteria</taxon>
        <taxon>Pseudomonadati</taxon>
        <taxon>Pseudomonadota</taxon>
        <taxon>Alphaproteobacteria</taxon>
        <taxon>Hyphomicrobiales</taxon>
        <taxon>Phyllobacteriaceae</taxon>
        <taxon>Phyllobacterium</taxon>
    </lineage>
</organism>
<dbReference type="PANTHER" id="PTHR10166">
    <property type="entry name" value="VOLTAGE-DEPENDENT CALCIUM CHANNEL SUBUNIT ALPHA-2/DELTA-RELATED"/>
    <property type="match status" value="1"/>
</dbReference>
<dbReference type="RefSeq" id="WP_105732293.1">
    <property type="nucleotide sequence ID" value="NZ_PVBT01000001.1"/>
</dbReference>
<name>A0A2S9JXI3_9HYPH</name>
<dbReference type="Gene3D" id="3.40.50.410">
    <property type="entry name" value="von Willebrand factor, type A domain"/>
    <property type="match status" value="1"/>
</dbReference>
<dbReference type="PROSITE" id="PS50234">
    <property type="entry name" value="VWFA"/>
    <property type="match status" value="1"/>
</dbReference>
<feature type="region of interest" description="Disordered" evidence="1">
    <location>
        <begin position="115"/>
        <end position="142"/>
    </location>
</feature>
<dbReference type="Pfam" id="PF12034">
    <property type="entry name" value="YfbK_C"/>
    <property type="match status" value="1"/>
</dbReference>
<dbReference type="SUPFAM" id="SSF53300">
    <property type="entry name" value="vWA-like"/>
    <property type="match status" value="1"/>
</dbReference>
<dbReference type="InterPro" id="IPR021908">
    <property type="entry name" value="YfbK_C"/>
</dbReference>
<sequence length="684" mass="73753">MTDDQDLNQLGRMTPPPPSDAAKRAALQAAMRAFDTADAKNTAVQTQGSGFIRRLSSIATQLWSETMEKKLLLSTSALGGLLILPIAGYVSWNMMHDPRMLAGDQQAPVTIEAQPPQVDEPKPVQPQPVPTVEPAAPSPLPVKRAPLAGQVEALSSSKTIGQAAEKPVPAAPMPAPAVEMAQDSLAAPAPMANQSFTRLDSEAAIAPQQPSGDRVQRFDTNPVKRVADDPVSTFSIDVDTASYAMVRRSLKDGALPDPDSVRVEEMINYFPYDWKGPQSRETPFNTTITVTPTPWNQNTKLMHIGIKGYDVIPAEKPRANLVFLIDVSGSMDEPDKLPLLKSAFHMLVGKLDPKDKVSIVTYAGNAGTVLEPTEVKDKAKIFDALNRLEAGGSTAGEAGIKEAYRLAKANFVKDGVNRVMLATDGDFNVGQSSDDELKTLIEDERKSGVFLSVFGFGEGNYNDEMMQVLAQNGNGTAAYIDTLAEAEKTLVQEATSTLFPIAKDVKIQVEFNPAVVAEYRLIGYETRALKREDFNNDRIDAGEIGSGHTVTAIYEITPKNSPAVLTDDLRYAKPNAATADAKAGSDEYAFFKIRYKLPNEDVSKLITTPVTKANEVSAAASDDVRFSTAVAAFGQKLRGTDSLATYSYADIARLGAGSRGDDAFGYRSEFLSLVRLADALEAKK</sequence>
<dbReference type="PANTHER" id="PTHR10166:SF37">
    <property type="entry name" value="STOLID, ISOFORM H"/>
    <property type="match status" value="1"/>
</dbReference>
<dbReference type="SMART" id="SM00327">
    <property type="entry name" value="VWA"/>
    <property type="match status" value="1"/>
</dbReference>
<evidence type="ECO:0000313" key="5">
    <source>
        <dbReference type="Proteomes" id="UP000238563"/>
    </source>
</evidence>
<dbReference type="InterPro" id="IPR002035">
    <property type="entry name" value="VWF_A"/>
</dbReference>
<feature type="compositionally biased region" description="Pro residues" evidence="1">
    <location>
        <begin position="123"/>
        <end position="140"/>
    </location>
</feature>
<comment type="caution">
    <text evidence="4">The sequence shown here is derived from an EMBL/GenBank/DDBJ whole genome shotgun (WGS) entry which is preliminary data.</text>
</comment>
<dbReference type="CDD" id="cd01465">
    <property type="entry name" value="vWA_subgroup"/>
    <property type="match status" value="1"/>
</dbReference>
<evidence type="ECO:0000259" key="3">
    <source>
        <dbReference type="PROSITE" id="PS50234"/>
    </source>
</evidence>
<reference evidence="4 5" key="1">
    <citation type="submission" date="2018-02" db="EMBL/GenBank/DDBJ databases">
        <title>The draft genome of Phyllobacterium myrsinacearum DSM5892.</title>
        <authorList>
            <person name="Li L."/>
            <person name="Liu L."/>
            <person name="Zhang X."/>
            <person name="Wang T."/>
        </authorList>
    </citation>
    <scope>NUCLEOTIDE SEQUENCE [LARGE SCALE GENOMIC DNA]</scope>
    <source>
        <strain evidence="4 5">DSM 5892</strain>
    </source>
</reference>
<dbReference type="InterPro" id="IPR022156">
    <property type="entry name" value="Uncharacterised_YfbK_N"/>
</dbReference>
<dbReference type="AlphaFoldDB" id="A0A2S9JXI3"/>
<dbReference type="InterPro" id="IPR036465">
    <property type="entry name" value="vWFA_dom_sf"/>
</dbReference>
<protein>
    <submittedName>
        <fullName evidence="4">VWA domain-containing protein</fullName>
    </submittedName>
</protein>
<dbReference type="InterPro" id="IPR051173">
    <property type="entry name" value="Ca_channel_alpha-2/delta"/>
</dbReference>
<keyword evidence="2" id="KW-1133">Transmembrane helix</keyword>
<dbReference type="OrthoDB" id="9805121at2"/>
<feature type="transmembrane region" description="Helical" evidence="2">
    <location>
        <begin position="71"/>
        <end position="92"/>
    </location>
</feature>
<feature type="region of interest" description="Disordered" evidence="1">
    <location>
        <begin position="1"/>
        <end position="21"/>
    </location>
</feature>
<evidence type="ECO:0000256" key="1">
    <source>
        <dbReference type="SAM" id="MobiDB-lite"/>
    </source>
</evidence>
<dbReference type="Pfam" id="PF00092">
    <property type="entry name" value="VWA"/>
    <property type="match status" value="1"/>
</dbReference>
<keyword evidence="2" id="KW-0812">Transmembrane</keyword>